<reference evidence="1" key="1">
    <citation type="submission" date="2024-07" db="EMBL/GenBank/DDBJ databases">
        <title>Complete genome sequence of Prevotella sp. YM-2024 GTC17253.</title>
        <authorList>
            <person name="Hayashi M."/>
            <person name="Muto Y."/>
            <person name="Tanaka K."/>
            <person name="Niwa H."/>
        </authorList>
    </citation>
    <scope>NUCLEOTIDE SEQUENCE</scope>
    <source>
        <strain evidence="1">GTC17253</strain>
    </source>
</reference>
<gene>
    <name evidence="1" type="ORF">GTC17253_22420</name>
</gene>
<dbReference type="EMBL" id="AP035785">
    <property type="protein sequence ID" value="BFO72276.1"/>
    <property type="molecule type" value="Genomic_DNA"/>
</dbReference>
<protein>
    <submittedName>
        <fullName evidence="1">Uncharacterized protein</fullName>
    </submittedName>
</protein>
<dbReference type="AlphaFoldDB" id="A0AB33IWH2"/>
<sequence length="331" mass="38088">MVRIEEIILKGLRKIYLTTIGKLEKNVKSVVTVPDDASDIIYSVLSSNQPCMIARFGSTELNAIVNYMAVADSRHSVIDFITGRQYQWWWNDLGIEQMETHSGFFPSNKETISKFSEMMFQEVAECDVLLSWQRNEQLLYPRMKPNLILTELLASEPWWGKRPWSRVLKGKHVLVVHPFSELIESQYYNHREELFPGTDVLPEFASLRTVKAVQSLGGSNGQGFHDWFDALEWMKKEMDKQDYDIALIGCGAYGFPLAAYAKRCGHQAFHMGGVLQLLFGIKGKRWEYPNYGEKELHEGGKYLKMFNDKWVYPSVSDRPANASNVEGACYW</sequence>
<accession>A0AB33IWH2</accession>
<name>A0AB33IWH2_9BACT</name>
<organism evidence="1">
    <name type="scientific">Prevotella sp. GTC17253</name>
    <dbReference type="NCBI Taxonomy" id="3236793"/>
    <lineage>
        <taxon>Bacteria</taxon>
        <taxon>Pseudomonadati</taxon>
        <taxon>Bacteroidota</taxon>
        <taxon>Bacteroidia</taxon>
        <taxon>Bacteroidales</taxon>
        <taxon>Prevotellaceae</taxon>
        <taxon>Prevotella</taxon>
    </lineage>
</organism>
<proteinExistence type="predicted"/>
<evidence type="ECO:0000313" key="1">
    <source>
        <dbReference type="EMBL" id="BFO72276.1"/>
    </source>
</evidence>